<keyword evidence="1" id="KW-0808">Transferase</keyword>
<gene>
    <name evidence="1" type="ORF">MarDSR_453</name>
</gene>
<dbReference type="GO" id="GO:0016301">
    <property type="term" value="F:kinase activity"/>
    <property type="evidence" value="ECO:0007669"/>
    <property type="project" value="UniProtKB-KW"/>
</dbReference>
<protein>
    <submittedName>
        <fullName evidence="1">P-loop kinase</fullName>
    </submittedName>
</protein>
<sequence>MFLNRIERALYLWRKKTMFCAHNQEAREEEKTVAVVGDFGKTREIFRIMGSEKSCRAPSQNKEYSLVLCGGTKFVTVIDVFEMSEPDKVVERCSTIFGIVGSSSELLSFWREQTKETGCFFELVNICNLEERLEAL</sequence>
<accession>A0AA96J175</accession>
<dbReference type="EMBL" id="OR343189">
    <property type="protein sequence ID" value="WNL50492.1"/>
    <property type="molecule type" value="Genomic_DNA"/>
</dbReference>
<keyword evidence="1" id="KW-0418">Kinase</keyword>
<proteinExistence type="predicted"/>
<reference evidence="1" key="1">
    <citation type="submission" date="2023-07" db="EMBL/GenBank/DDBJ databases">
        <authorList>
            <person name="Xia Y."/>
        </authorList>
    </citation>
    <scope>NUCLEOTIDE SEQUENCE</scope>
    <source>
        <strain evidence="1">E</strain>
    </source>
</reference>
<organism evidence="1">
    <name type="scientific">Marseillevirus sp</name>
    <dbReference type="NCBI Taxonomy" id="2809551"/>
    <lineage>
        <taxon>Viruses</taxon>
        <taxon>Varidnaviria</taxon>
        <taxon>Bamfordvirae</taxon>
        <taxon>Nucleocytoviricota</taxon>
        <taxon>Megaviricetes</taxon>
        <taxon>Pimascovirales</taxon>
        <taxon>Pimascovirales incertae sedis</taxon>
        <taxon>Marseilleviridae</taxon>
        <taxon>Marseillevirus</taxon>
    </lineage>
</organism>
<evidence type="ECO:0000313" key="1">
    <source>
        <dbReference type="EMBL" id="WNL50492.1"/>
    </source>
</evidence>
<name>A0AA96J175_9VIRU</name>